<proteinExistence type="predicted"/>
<name>A0ACA9KMT4_9GLOM</name>
<reference evidence="1" key="1">
    <citation type="submission" date="2021-06" db="EMBL/GenBank/DDBJ databases">
        <authorList>
            <person name="Kallberg Y."/>
            <person name="Tangrot J."/>
            <person name="Rosling A."/>
        </authorList>
    </citation>
    <scope>NUCLEOTIDE SEQUENCE</scope>
    <source>
        <strain evidence="1">IL203A</strain>
    </source>
</reference>
<keyword evidence="2" id="KW-1185">Reference proteome</keyword>
<protein>
    <submittedName>
        <fullName evidence="1">2197_t:CDS:1</fullName>
    </submittedName>
</protein>
<sequence length="53" mass="6341">MPQQPPLPNQLPPQISQEFLEQFLYRFLDADNFIYNLIIQSNLDPNQKLLLQR</sequence>
<accession>A0ACA9KMT4</accession>
<dbReference type="EMBL" id="CAJVPU010001431">
    <property type="protein sequence ID" value="CAG8480455.1"/>
    <property type="molecule type" value="Genomic_DNA"/>
</dbReference>
<evidence type="ECO:0000313" key="1">
    <source>
        <dbReference type="EMBL" id="CAG8480455.1"/>
    </source>
</evidence>
<gene>
    <name evidence="1" type="ORF">DHETER_LOCUS2104</name>
</gene>
<comment type="caution">
    <text evidence="1">The sequence shown here is derived from an EMBL/GenBank/DDBJ whole genome shotgun (WGS) entry which is preliminary data.</text>
</comment>
<organism evidence="1 2">
    <name type="scientific">Dentiscutata heterogama</name>
    <dbReference type="NCBI Taxonomy" id="1316150"/>
    <lineage>
        <taxon>Eukaryota</taxon>
        <taxon>Fungi</taxon>
        <taxon>Fungi incertae sedis</taxon>
        <taxon>Mucoromycota</taxon>
        <taxon>Glomeromycotina</taxon>
        <taxon>Glomeromycetes</taxon>
        <taxon>Diversisporales</taxon>
        <taxon>Gigasporaceae</taxon>
        <taxon>Dentiscutata</taxon>
    </lineage>
</organism>
<evidence type="ECO:0000313" key="2">
    <source>
        <dbReference type="Proteomes" id="UP000789702"/>
    </source>
</evidence>
<dbReference type="Proteomes" id="UP000789702">
    <property type="component" value="Unassembled WGS sequence"/>
</dbReference>